<organism evidence="1 2">
    <name type="scientific">Legionella feeleii</name>
    <dbReference type="NCBI Taxonomy" id="453"/>
    <lineage>
        <taxon>Bacteria</taxon>
        <taxon>Pseudomonadati</taxon>
        <taxon>Pseudomonadota</taxon>
        <taxon>Gammaproteobacteria</taxon>
        <taxon>Legionellales</taxon>
        <taxon>Legionellaceae</taxon>
        <taxon>Legionella</taxon>
    </lineage>
</organism>
<dbReference type="RefSeq" id="WP_115176008.1">
    <property type="nucleotide sequence ID" value="NZ_UGNY01000001.1"/>
</dbReference>
<proteinExistence type="predicted"/>
<evidence type="ECO:0000313" key="1">
    <source>
        <dbReference type="EMBL" id="STX39592.1"/>
    </source>
</evidence>
<gene>
    <name evidence="1" type="ORF">NCTC11978_02796</name>
</gene>
<dbReference type="EMBL" id="UGNY01000001">
    <property type="protein sequence ID" value="STX39592.1"/>
    <property type="molecule type" value="Genomic_DNA"/>
</dbReference>
<dbReference type="Proteomes" id="UP000254033">
    <property type="component" value="Unassembled WGS sequence"/>
</dbReference>
<reference evidence="1 2" key="1">
    <citation type="submission" date="2018-06" db="EMBL/GenBank/DDBJ databases">
        <authorList>
            <consortium name="Pathogen Informatics"/>
            <person name="Doyle S."/>
        </authorList>
    </citation>
    <scope>NUCLEOTIDE SEQUENCE [LARGE SCALE GENOMIC DNA]</scope>
    <source>
        <strain evidence="1 2">NCTC11978</strain>
    </source>
</reference>
<name>A0A378IXF5_9GAMM</name>
<evidence type="ECO:0000313" key="2">
    <source>
        <dbReference type="Proteomes" id="UP000254033"/>
    </source>
</evidence>
<protein>
    <submittedName>
        <fullName evidence="1">Uncharacterized protein</fullName>
    </submittedName>
</protein>
<sequence>MPLTKAQAVRLNQARGSVDLSESINVAKDAWDNDMRHHEWRVSGAQDPHAALQNELIGWRKASLNRRSVLVDFDVNGDGRNKKVRVFPPSDKNIDNDVNDIFARGLDSARAVTEILRCHPQKGLDNKALKDLTKLLNKFQENMNVHLANEDDAKGMENARKELARFNGALANLLVHNAVVTKRGEAIQAINFVRDFLWKKDICTANCVIEKNGKHGQSEILRYAEPMEFGKAEVKRIGSATNEPINFWDGAQPWKTKLAQAVGGGGKVAGWFEHFMGDNLETMKKLSSTPMSRFTPNPANAFDCSDITIDKDGVVTHISSHERTAVTEPLNVGGTNSRQDVTDWNHLQLMSKARLKSGLTSFMEKWGPFIDANEPIPFTVLHQTLIGDEVTFSPDQSKAKASKLQASVIDSKAEANAAVRQMLESSTILRERATGEIKFLSNADFAKQPYNGQIPDGWQKVNVDLLETNNGINMWGARTRVRNNDYNDARQLIGNAVNVLNKVDTKYPNQDLKTVIDFLNSRDHSLVTPFKFRGKEVKDAVQRLSGALRNGDDPFSNLDKDVRENLALSVQAAVELKCTVHETWLGSARRNIDNFTRDYVRQVPILGHLVDWAVRGAMTVAALGLKAVAGILTFPVSLPQWFKHRGDRREMYKSTYEGLLAESLGSLKGGCMSSADRAGEQGDQRAMMKKQFAEEGKIISYNDSPTEKARVYGEYGSTKAKHDFVEMATGTPGTSDDETRGIFLNARAGVLSYVAETAEEQQLAKDLSGLRKGKYSDVTAQQYMTTPAVGVKVQKVEKQKVSSMGEGITRPLLDVEEPVEEQRVDIRVGVKSKDDSHEPVVVTDNFTM</sequence>
<accession>A0A378IXF5</accession>
<dbReference type="AlphaFoldDB" id="A0A378IXF5"/>